<evidence type="ECO:0000256" key="2">
    <source>
        <dbReference type="RuleBase" id="RU363072"/>
    </source>
</evidence>
<protein>
    <submittedName>
        <fullName evidence="5">Zinc-regulated outer membrane porin</fullName>
    </submittedName>
</protein>
<gene>
    <name evidence="5" type="ORF">RINTHH_240</name>
</gene>
<dbReference type="PANTHER" id="PTHR43308">
    <property type="entry name" value="OUTER MEMBRANE PROTEIN ALPHA-RELATED"/>
    <property type="match status" value="1"/>
</dbReference>
<dbReference type="PANTHER" id="PTHR43308:SF1">
    <property type="entry name" value="OUTER MEMBRANE PROTEIN ALPHA"/>
    <property type="match status" value="1"/>
</dbReference>
<dbReference type="AlphaFoldDB" id="M1WQ49"/>
<accession>M1WQ49</accession>
<evidence type="ECO:0000256" key="3">
    <source>
        <dbReference type="SAM" id="MobiDB-lite"/>
    </source>
</evidence>
<dbReference type="InterPro" id="IPR007049">
    <property type="entry name" value="Carb-sel_porin_OprB"/>
</dbReference>
<dbReference type="InterPro" id="IPR051465">
    <property type="entry name" value="Cell_Envelope_Struct_Comp"/>
</dbReference>
<comment type="similarity">
    <text evidence="1 2">Belongs to the OprB family.</text>
</comment>
<dbReference type="Gene3D" id="2.40.160.180">
    <property type="entry name" value="Carbohydrate-selective porin OprB"/>
    <property type="match status" value="1"/>
</dbReference>
<dbReference type="GO" id="GO:0008643">
    <property type="term" value="P:carbohydrate transport"/>
    <property type="evidence" value="ECO:0007669"/>
    <property type="project" value="InterPro"/>
</dbReference>
<dbReference type="Proteomes" id="UP000053051">
    <property type="component" value="Unassembled WGS sequence"/>
</dbReference>
<reference evidence="6" key="2">
    <citation type="submission" date="2016-01" db="EMBL/GenBank/DDBJ databases">
        <title>Diatom-associated endosymboitic cyanobacterium lacks core nitrogen metabolism enzymes.</title>
        <authorList>
            <person name="Hilton J.A."/>
            <person name="Foster R.A."/>
            <person name="Tripp H.J."/>
            <person name="Carter B.J."/>
            <person name="Zehr J.P."/>
            <person name="Villareal T.A."/>
        </authorList>
    </citation>
    <scope>NUCLEOTIDE SEQUENCE [LARGE SCALE GENOMIC DNA]</scope>
    <source>
        <strain evidence="6">HH01</strain>
    </source>
</reference>
<evidence type="ECO:0000259" key="4">
    <source>
        <dbReference type="PROSITE" id="PS51272"/>
    </source>
</evidence>
<dbReference type="InterPro" id="IPR047684">
    <property type="entry name" value="Por_som-like"/>
</dbReference>
<dbReference type="InterPro" id="IPR038673">
    <property type="entry name" value="OprB_sf"/>
</dbReference>
<feature type="compositionally biased region" description="Basic and acidic residues" evidence="3">
    <location>
        <begin position="39"/>
        <end position="48"/>
    </location>
</feature>
<dbReference type="RefSeq" id="WP_008231363.1">
    <property type="nucleotide sequence ID" value="NZ_CAIY01000001.1"/>
</dbReference>
<dbReference type="GO" id="GO:0015288">
    <property type="term" value="F:porin activity"/>
    <property type="evidence" value="ECO:0007669"/>
    <property type="project" value="InterPro"/>
</dbReference>
<organism evidence="5 6">
    <name type="scientific">Richelia intracellularis HH01</name>
    <dbReference type="NCBI Taxonomy" id="1165094"/>
    <lineage>
        <taxon>Bacteria</taxon>
        <taxon>Bacillati</taxon>
        <taxon>Cyanobacteriota</taxon>
        <taxon>Cyanophyceae</taxon>
        <taxon>Nostocales</taxon>
        <taxon>Nostocaceae</taxon>
        <taxon>Richelia</taxon>
    </lineage>
</organism>
<dbReference type="PROSITE" id="PS51272">
    <property type="entry name" value="SLH"/>
    <property type="match status" value="1"/>
</dbReference>
<feature type="region of interest" description="Disordered" evidence="3">
    <location>
        <begin position="35"/>
        <end position="56"/>
    </location>
</feature>
<name>M1WQ49_9NOST</name>
<keyword evidence="6" id="KW-1185">Reference proteome</keyword>
<feature type="domain" description="SLH" evidence="4">
    <location>
        <begin position="54"/>
        <end position="118"/>
    </location>
</feature>
<dbReference type="InterPro" id="IPR001119">
    <property type="entry name" value="SLH_dom"/>
</dbReference>
<reference evidence="5 6" key="1">
    <citation type="submission" date="2012-05" db="EMBL/GenBank/DDBJ databases">
        <authorList>
            <person name="Hilton J."/>
        </authorList>
    </citation>
    <scope>NUCLEOTIDE SEQUENCE [LARGE SCALE GENOMIC DNA]</scope>
    <source>
        <strain evidence="5 6">HH01</strain>
    </source>
</reference>
<comment type="caution">
    <text evidence="5">The sequence shown here is derived from an EMBL/GenBank/DDBJ whole genome shotgun (WGS) entry which is preliminary data.</text>
</comment>
<evidence type="ECO:0000313" key="6">
    <source>
        <dbReference type="Proteomes" id="UP000053051"/>
    </source>
</evidence>
<dbReference type="EMBL" id="CAIY01000001">
    <property type="protein sequence ID" value="CCH66179.1"/>
    <property type="molecule type" value="Genomic_DNA"/>
</dbReference>
<evidence type="ECO:0000256" key="1">
    <source>
        <dbReference type="ARBA" id="ARBA00008769"/>
    </source>
</evidence>
<sequence>MKKFLGSLLINSVVMGVVLSLEVMGVAAKGTPTSAMVEENQKTNKEEQNAQISSRRKLSDVNPTDWAFQALQSLVERYGCIIGYPNNTYRGNRVITRYEFAAGLNACLERVNQLIATEAADMVNKEDLAMLQRLQGEFSVEMAALREHINSLMAHTGKLKTEQFSTTTKLQGDVITAVSDVLSGNTYNSDNTTFAARTRIKLLTSFTGKDTLFTRLEANNILGPNISTREGSFSFSGEDGNTDIALGTLYYQFPANKNTQVTVMGNAGAADYFANTVNLFDRDGGVVPLSLFGTGNPIYHHMNGAGLGITHQFGGKLDLSLGYLANSSNNPSNGNGLFNGGYGALTQLTLKPSNRLTFGLTYINAYNQELATGSNRANLRTFLGEFVQNATNNPNDSSVPISSNSYGIQASHKLNDKVLLGGWVGYTTARNLSTKGGLIDRGDIDIWNCAVTFGLLDLGKKGNLAGIIMGIEPKVTKSNISQISEDNDTSLHLEAFYEYQVTDNIAITPGVIWLTAPDHNSNNDNILMGILRTNFSF</sequence>
<dbReference type="STRING" id="1165094.RINTHH_240"/>
<dbReference type="Pfam" id="PF04966">
    <property type="entry name" value="OprB"/>
    <property type="match status" value="1"/>
</dbReference>
<dbReference type="Pfam" id="PF00395">
    <property type="entry name" value="SLH"/>
    <property type="match status" value="1"/>
</dbReference>
<dbReference type="NCBIfam" id="NF033921">
    <property type="entry name" value="por_somb"/>
    <property type="match status" value="1"/>
</dbReference>
<dbReference type="GO" id="GO:0016020">
    <property type="term" value="C:membrane"/>
    <property type="evidence" value="ECO:0007669"/>
    <property type="project" value="InterPro"/>
</dbReference>
<evidence type="ECO:0000313" key="5">
    <source>
        <dbReference type="EMBL" id="CCH66179.1"/>
    </source>
</evidence>
<dbReference type="OrthoDB" id="474791at2"/>
<proteinExistence type="inferred from homology"/>